<dbReference type="InterPro" id="IPR036291">
    <property type="entry name" value="NAD(P)-bd_dom_sf"/>
</dbReference>
<dbReference type="InterPro" id="IPR051450">
    <property type="entry name" value="Gfo/Idh/MocA_Oxidoreductases"/>
</dbReference>
<dbReference type="EMBL" id="LJSX01000036">
    <property type="protein sequence ID" value="KPQ09070.1"/>
    <property type="molecule type" value="Genomic_DNA"/>
</dbReference>
<reference evidence="4 6" key="2">
    <citation type="submission" date="2016-08" db="EMBL/GenBank/DDBJ databases">
        <authorList>
            <person name="Varghese N."/>
            <person name="Submissions Spin"/>
        </authorList>
    </citation>
    <scope>NUCLEOTIDE SEQUENCE [LARGE SCALE GENOMIC DNA]</scope>
    <source>
        <strain evidence="4 6">HL-109</strain>
    </source>
</reference>
<sequence length="340" mass="36466">MSFESTNGPRADQPRVAVIGCGAWGRNIVRCFAQLGALEAVVDNNADTIESLVALFGCRAMSVEQALAAPDIDAIVIATPPSGHKDLALAAIARGKHVFIEKPVTLDHGEAVAIVAAARDASRVMMTGHILQFHPAYRKLKELVGAGALGRLQRINANRLNLGAVRREEDALWCLAPHDVSMTLGLVGAAPDHIDAHGEGHLRDAIADAVTLRLGFAGGEMALIHVSWLHPYKEHRLSVIGSQAMAVFDDTLPWERKLQIYPHQVCLDGASPQVVRAEPVPVEITQNEPLLAECAHFLDCIRDGSEPMTGPTEALAVMDVLERAQQSMRGRNRPVASAGA</sequence>
<reference evidence="3 5" key="1">
    <citation type="submission" date="2015-09" db="EMBL/GenBank/DDBJ databases">
        <title>Identification and resolution of microdiversity through metagenomic sequencing of parallel consortia.</title>
        <authorList>
            <person name="Nelson W.C."/>
            <person name="Romine M.F."/>
            <person name="Lindemann S.R."/>
        </authorList>
    </citation>
    <scope>NUCLEOTIDE SEQUENCE [LARGE SCALE GENOMIC DNA]</scope>
    <source>
        <strain evidence="3">HL-109</strain>
    </source>
</reference>
<dbReference type="RefSeq" id="WP_074443270.1">
    <property type="nucleotide sequence ID" value="NZ_FMBM01000001.1"/>
</dbReference>
<dbReference type="InterPro" id="IPR000683">
    <property type="entry name" value="Gfo/Idh/MocA-like_OxRdtase_N"/>
</dbReference>
<proteinExistence type="predicted"/>
<dbReference type="Proteomes" id="UP000182800">
    <property type="component" value="Unassembled WGS sequence"/>
</dbReference>
<dbReference type="GO" id="GO:0000166">
    <property type="term" value="F:nucleotide binding"/>
    <property type="evidence" value="ECO:0007669"/>
    <property type="project" value="InterPro"/>
</dbReference>
<evidence type="ECO:0000313" key="4">
    <source>
        <dbReference type="EMBL" id="SCC78318.1"/>
    </source>
</evidence>
<dbReference type="STRING" id="1653334.GA0071312_0213"/>
<evidence type="ECO:0000259" key="1">
    <source>
        <dbReference type="Pfam" id="PF01408"/>
    </source>
</evidence>
<protein>
    <submittedName>
        <fullName evidence="4">Predicted dehydrogenase</fullName>
    </submittedName>
    <submittedName>
        <fullName evidence="3">Putative dehydrogenase</fullName>
    </submittedName>
</protein>
<keyword evidence="6" id="KW-1185">Reference proteome</keyword>
<dbReference type="Gene3D" id="3.30.360.10">
    <property type="entry name" value="Dihydrodipicolinate Reductase, domain 2"/>
    <property type="match status" value="1"/>
</dbReference>
<dbReference type="Pfam" id="PF01408">
    <property type="entry name" value="GFO_IDH_MocA"/>
    <property type="match status" value="1"/>
</dbReference>
<gene>
    <name evidence="4" type="ORF">GA0071312_0213</name>
    <name evidence="3" type="ORF">HLUCCO17_16500</name>
</gene>
<evidence type="ECO:0000313" key="5">
    <source>
        <dbReference type="Proteomes" id="UP000050497"/>
    </source>
</evidence>
<feature type="domain" description="Gfo/Idh/MocA-like oxidoreductase N-terminal" evidence="1">
    <location>
        <begin position="15"/>
        <end position="129"/>
    </location>
</feature>
<evidence type="ECO:0000259" key="2">
    <source>
        <dbReference type="Pfam" id="PF22725"/>
    </source>
</evidence>
<dbReference type="AlphaFoldDB" id="A0A0P8A1P2"/>
<dbReference type="PANTHER" id="PTHR43377">
    <property type="entry name" value="BILIVERDIN REDUCTASE A"/>
    <property type="match status" value="1"/>
</dbReference>
<dbReference type="EMBL" id="FMBM01000001">
    <property type="protein sequence ID" value="SCC78318.1"/>
    <property type="molecule type" value="Genomic_DNA"/>
</dbReference>
<dbReference type="SUPFAM" id="SSF51735">
    <property type="entry name" value="NAD(P)-binding Rossmann-fold domains"/>
    <property type="match status" value="1"/>
</dbReference>
<dbReference type="Pfam" id="PF22725">
    <property type="entry name" value="GFO_IDH_MocA_C3"/>
    <property type="match status" value="1"/>
</dbReference>
<dbReference type="Proteomes" id="UP000050497">
    <property type="component" value="Unassembled WGS sequence"/>
</dbReference>
<dbReference type="SUPFAM" id="SSF55347">
    <property type="entry name" value="Glyceraldehyde-3-phosphate dehydrogenase-like, C-terminal domain"/>
    <property type="match status" value="1"/>
</dbReference>
<dbReference type="PATRIC" id="fig|1653334.4.peg.1180"/>
<evidence type="ECO:0000313" key="3">
    <source>
        <dbReference type="EMBL" id="KPQ09070.1"/>
    </source>
</evidence>
<dbReference type="PANTHER" id="PTHR43377:SF6">
    <property type="entry name" value="GFO_IDH_MOCA-LIKE OXIDOREDUCTASE N-TERMINAL DOMAIN-CONTAINING PROTEIN"/>
    <property type="match status" value="1"/>
</dbReference>
<feature type="domain" description="GFO/IDH/MocA-like oxidoreductase" evidence="2">
    <location>
        <begin position="137"/>
        <end position="246"/>
    </location>
</feature>
<organism evidence="3 5">
    <name type="scientific">Saliniramus fredricksonii</name>
    <dbReference type="NCBI Taxonomy" id="1653334"/>
    <lineage>
        <taxon>Bacteria</taxon>
        <taxon>Pseudomonadati</taxon>
        <taxon>Pseudomonadota</taxon>
        <taxon>Alphaproteobacteria</taxon>
        <taxon>Hyphomicrobiales</taxon>
        <taxon>Salinarimonadaceae</taxon>
        <taxon>Saliniramus</taxon>
    </lineage>
</organism>
<name>A0A0P8A1P2_9HYPH</name>
<dbReference type="Gene3D" id="3.40.50.720">
    <property type="entry name" value="NAD(P)-binding Rossmann-like Domain"/>
    <property type="match status" value="1"/>
</dbReference>
<comment type="caution">
    <text evidence="3">The sequence shown here is derived from an EMBL/GenBank/DDBJ whole genome shotgun (WGS) entry which is preliminary data.</text>
</comment>
<accession>A0A0P8A1P2</accession>
<dbReference type="OrthoDB" id="9800846at2"/>
<dbReference type="InterPro" id="IPR055170">
    <property type="entry name" value="GFO_IDH_MocA-like_dom"/>
</dbReference>
<evidence type="ECO:0000313" key="6">
    <source>
        <dbReference type="Proteomes" id="UP000182800"/>
    </source>
</evidence>